<sequence>MSDTDPTPAELMLSLRRPSPEEVEEMRRIGRQPGACGLDAKGNFVFVREDGRREIRAHKPPRSG</sequence>
<dbReference type="RefSeq" id="WP_014131858.1">
    <property type="nucleotide sequence ID" value="NC_016078.1"/>
</dbReference>
<gene>
    <name evidence="1" type="ordered locus">KKY_2701</name>
</gene>
<evidence type="ECO:0000313" key="1">
    <source>
        <dbReference type="EMBL" id="AEQ52709.1"/>
    </source>
</evidence>
<accession>G4RC86</accession>
<dbReference type="EMBL" id="CP003075">
    <property type="protein sequence ID" value="AEQ52709.1"/>
    <property type="molecule type" value="Genomic_DNA"/>
</dbReference>
<reference evidence="1 2" key="1">
    <citation type="journal article" date="2012" name="J. Bacteriol.">
        <title>Complete genome sequence of Pelagibacterium halotolerans B2T.</title>
        <authorList>
            <person name="Huo Y.Y."/>
            <person name="Cheng H."/>
            <person name="Han X.F."/>
            <person name="Jiang X.W."/>
            <person name="Sun C."/>
            <person name="Zhang X.Q."/>
            <person name="Zhu X.F."/>
            <person name="Liu Y.F."/>
            <person name="Li P.F."/>
            <person name="Ni P.X."/>
            <person name="Wu M."/>
        </authorList>
    </citation>
    <scope>NUCLEOTIDE SEQUENCE [LARGE SCALE GENOMIC DNA]</scope>
    <source>
        <strain evidence="2">DSM 22347 / JCM 15775 / CGMCC 1.7692 / B2</strain>
    </source>
</reference>
<organism evidence="1 2">
    <name type="scientific">Pelagibacterium halotolerans (strain DSM 22347 / JCM 15775 / CGMCC 1.7692 / B2)</name>
    <dbReference type="NCBI Taxonomy" id="1082931"/>
    <lineage>
        <taxon>Bacteria</taxon>
        <taxon>Pseudomonadati</taxon>
        <taxon>Pseudomonadota</taxon>
        <taxon>Alphaproteobacteria</taxon>
        <taxon>Hyphomicrobiales</taxon>
        <taxon>Devosiaceae</taxon>
        <taxon>Pelagibacterium</taxon>
    </lineage>
</organism>
<dbReference type="KEGG" id="phl:KKY_2701"/>
<dbReference type="Proteomes" id="UP000008850">
    <property type="component" value="Chromosome"/>
</dbReference>
<dbReference type="HOGENOM" id="CLU_2863839_0_0_5"/>
<keyword evidence="2" id="KW-1185">Reference proteome</keyword>
<name>G4RC86_PELHB</name>
<dbReference type="AlphaFoldDB" id="G4RC86"/>
<proteinExistence type="predicted"/>
<evidence type="ECO:0000313" key="2">
    <source>
        <dbReference type="Proteomes" id="UP000008850"/>
    </source>
</evidence>
<protein>
    <submittedName>
        <fullName evidence="1">Uncharacterized protein</fullName>
    </submittedName>
</protein>